<feature type="chain" id="PRO_5044819188" description="Ig-like domain-containing protein" evidence="5">
    <location>
        <begin position="20"/>
        <end position="331"/>
    </location>
</feature>
<dbReference type="InterPro" id="IPR007110">
    <property type="entry name" value="Ig-like_dom"/>
</dbReference>
<evidence type="ECO:0000313" key="8">
    <source>
        <dbReference type="Proteomes" id="UP001557470"/>
    </source>
</evidence>
<dbReference type="SUPFAM" id="SSF48726">
    <property type="entry name" value="Immunoglobulin"/>
    <property type="match status" value="1"/>
</dbReference>
<dbReference type="InterPro" id="IPR036179">
    <property type="entry name" value="Ig-like_dom_sf"/>
</dbReference>
<dbReference type="InterPro" id="IPR003599">
    <property type="entry name" value="Ig_sub"/>
</dbReference>
<gene>
    <name evidence="7" type="ORF">UPYG_G00050770</name>
</gene>
<evidence type="ECO:0000256" key="4">
    <source>
        <dbReference type="SAM" id="Phobius"/>
    </source>
</evidence>
<evidence type="ECO:0000256" key="3">
    <source>
        <dbReference type="ARBA" id="ARBA00023136"/>
    </source>
</evidence>
<proteinExistence type="predicted"/>
<dbReference type="InterPro" id="IPR050671">
    <property type="entry name" value="CD300_family_receptors"/>
</dbReference>
<evidence type="ECO:0000259" key="6">
    <source>
        <dbReference type="PROSITE" id="PS50835"/>
    </source>
</evidence>
<feature type="domain" description="Ig-like" evidence="6">
    <location>
        <begin position="29"/>
        <end position="117"/>
    </location>
</feature>
<name>A0ABD0XAW6_UMBPY</name>
<keyword evidence="3 4" id="KW-0472">Membrane</keyword>
<sequence>MNIHVFSYCLFTVLCVVESAVTKVTGVAGGPVEIRCFISGAETNIKYFCKKTCSNKDVLIQTKNKQDYVVKRRYIIHDLRNGVFTVKVNNLKKSDSGTYWCGVERRGPDSYQEVYITVTDAPPTPKSSTINPRFHVTTNLLNLSPTYVNVSTSLPNLSATSSSTFFTSGDIRVQSSTAGLVEWTSVCLVVMVTVALALLLIYRQMKATRRPLPQPGSININPTPAGEADGVYEEIIESDRHTLSVVSSSIYYNVNSPTTYPGGEASASYPASRTKADPHCDLIANSSCSKDDVDQNYSTVDFLKHQVDAIYSTADHPDVSDYSSLKLPKDS</sequence>
<dbReference type="SMART" id="SM00409">
    <property type="entry name" value="IG"/>
    <property type="match status" value="1"/>
</dbReference>
<organism evidence="7 8">
    <name type="scientific">Umbra pygmaea</name>
    <name type="common">Eastern mudminnow</name>
    <dbReference type="NCBI Taxonomy" id="75934"/>
    <lineage>
        <taxon>Eukaryota</taxon>
        <taxon>Metazoa</taxon>
        <taxon>Chordata</taxon>
        <taxon>Craniata</taxon>
        <taxon>Vertebrata</taxon>
        <taxon>Euteleostomi</taxon>
        <taxon>Actinopterygii</taxon>
        <taxon>Neopterygii</taxon>
        <taxon>Teleostei</taxon>
        <taxon>Protacanthopterygii</taxon>
        <taxon>Esociformes</taxon>
        <taxon>Umbridae</taxon>
        <taxon>Umbra</taxon>
    </lineage>
</organism>
<dbReference type="Proteomes" id="UP001557470">
    <property type="component" value="Unassembled WGS sequence"/>
</dbReference>
<protein>
    <recommendedName>
        <fullName evidence="6">Ig-like domain-containing protein</fullName>
    </recommendedName>
</protein>
<dbReference type="Pfam" id="PF07686">
    <property type="entry name" value="V-set"/>
    <property type="match status" value="1"/>
</dbReference>
<reference evidence="7 8" key="1">
    <citation type="submission" date="2024-06" db="EMBL/GenBank/DDBJ databases">
        <authorList>
            <person name="Pan Q."/>
            <person name="Wen M."/>
            <person name="Jouanno E."/>
            <person name="Zahm M."/>
            <person name="Klopp C."/>
            <person name="Cabau C."/>
            <person name="Louis A."/>
            <person name="Berthelot C."/>
            <person name="Parey E."/>
            <person name="Roest Crollius H."/>
            <person name="Montfort J."/>
            <person name="Robinson-Rechavi M."/>
            <person name="Bouchez O."/>
            <person name="Lampietro C."/>
            <person name="Lopez Roques C."/>
            <person name="Donnadieu C."/>
            <person name="Postlethwait J."/>
            <person name="Bobe J."/>
            <person name="Verreycken H."/>
            <person name="Guiguen Y."/>
        </authorList>
    </citation>
    <scope>NUCLEOTIDE SEQUENCE [LARGE SCALE GENOMIC DNA]</scope>
    <source>
        <strain evidence="7">Up_M1</strain>
        <tissue evidence="7">Testis</tissue>
    </source>
</reference>
<feature type="transmembrane region" description="Helical" evidence="4">
    <location>
        <begin position="183"/>
        <end position="202"/>
    </location>
</feature>
<dbReference type="InterPro" id="IPR013106">
    <property type="entry name" value="Ig_V-set"/>
</dbReference>
<comment type="subcellular location">
    <subcellularLocation>
        <location evidence="1">Membrane</location>
    </subcellularLocation>
</comment>
<dbReference type="EMBL" id="JAGEUA010000002">
    <property type="protein sequence ID" value="KAL1004802.1"/>
    <property type="molecule type" value="Genomic_DNA"/>
</dbReference>
<dbReference type="PANTHER" id="PTHR11860:SF118">
    <property type="entry name" value="CMRF35-LIKE MOLECULE 3-RELATED"/>
    <property type="match status" value="1"/>
</dbReference>
<dbReference type="GO" id="GO:0016020">
    <property type="term" value="C:membrane"/>
    <property type="evidence" value="ECO:0007669"/>
    <property type="project" value="UniProtKB-SubCell"/>
</dbReference>
<keyword evidence="4" id="KW-1133">Transmembrane helix</keyword>
<evidence type="ECO:0000256" key="2">
    <source>
        <dbReference type="ARBA" id="ARBA00022692"/>
    </source>
</evidence>
<evidence type="ECO:0000256" key="5">
    <source>
        <dbReference type="SAM" id="SignalP"/>
    </source>
</evidence>
<dbReference type="Gene3D" id="2.60.40.10">
    <property type="entry name" value="Immunoglobulins"/>
    <property type="match status" value="1"/>
</dbReference>
<dbReference type="PANTHER" id="PTHR11860">
    <property type="entry name" value="POLYMERIC-IMMUNOGLOBULIN RECEPTOR"/>
    <property type="match status" value="1"/>
</dbReference>
<keyword evidence="8" id="KW-1185">Reference proteome</keyword>
<evidence type="ECO:0000256" key="1">
    <source>
        <dbReference type="ARBA" id="ARBA00004370"/>
    </source>
</evidence>
<keyword evidence="2 4" id="KW-0812">Transmembrane</keyword>
<feature type="signal peptide" evidence="5">
    <location>
        <begin position="1"/>
        <end position="19"/>
    </location>
</feature>
<dbReference type="InterPro" id="IPR013783">
    <property type="entry name" value="Ig-like_fold"/>
</dbReference>
<accession>A0ABD0XAW6</accession>
<evidence type="ECO:0000313" key="7">
    <source>
        <dbReference type="EMBL" id="KAL1004802.1"/>
    </source>
</evidence>
<dbReference type="AlphaFoldDB" id="A0ABD0XAW6"/>
<comment type="caution">
    <text evidence="7">The sequence shown here is derived from an EMBL/GenBank/DDBJ whole genome shotgun (WGS) entry which is preliminary data.</text>
</comment>
<dbReference type="PROSITE" id="PS50835">
    <property type="entry name" value="IG_LIKE"/>
    <property type="match status" value="1"/>
</dbReference>
<keyword evidence="5" id="KW-0732">Signal</keyword>